<dbReference type="CDD" id="cd23992">
    <property type="entry name" value="PBP_GOBP"/>
    <property type="match status" value="1"/>
</dbReference>
<accession>A0A8K0DBE7</accession>
<dbReference type="Gene3D" id="1.10.238.20">
    <property type="entry name" value="Pheromone/general odorant binding protein domain"/>
    <property type="match status" value="1"/>
</dbReference>
<reference evidence="2" key="1">
    <citation type="submission" date="2019-08" db="EMBL/GenBank/DDBJ databases">
        <title>The genome of the North American firefly Photinus pyralis.</title>
        <authorList>
            <consortium name="Photinus pyralis genome working group"/>
            <person name="Fallon T.R."/>
            <person name="Sander Lower S.E."/>
            <person name="Weng J.-K."/>
        </authorList>
    </citation>
    <scope>NUCLEOTIDE SEQUENCE</scope>
    <source>
        <strain evidence="2">TRF0915ILg1</strain>
        <tissue evidence="2">Whole body</tissue>
    </source>
</reference>
<dbReference type="AlphaFoldDB" id="A0A8K0DBE7"/>
<name>A0A8K0DBE7_IGNLU</name>
<dbReference type="Pfam" id="PF05380">
    <property type="entry name" value="Peptidase_A17"/>
    <property type="match status" value="1"/>
</dbReference>
<feature type="compositionally biased region" description="Polar residues" evidence="1">
    <location>
        <begin position="1"/>
        <end position="13"/>
    </location>
</feature>
<dbReference type="PANTHER" id="PTHR47331:SF4">
    <property type="entry name" value="PEPTIDASE S1 DOMAIN-CONTAINING PROTEIN"/>
    <property type="match status" value="1"/>
</dbReference>
<dbReference type="GO" id="GO:0005549">
    <property type="term" value="F:odorant binding"/>
    <property type="evidence" value="ECO:0007669"/>
    <property type="project" value="InterPro"/>
</dbReference>
<proteinExistence type="predicted"/>
<protein>
    <recommendedName>
        <fullName evidence="4">Integrase zinc-binding domain-containing protein</fullName>
    </recommendedName>
</protein>
<comment type="caution">
    <text evidence="2">The sequence shown here is derived from an EMBL/GenBank/DDBJ whole genome shotgun (WGS) entry which is preliminary data.</text>
</comment>
<dbReference type="PANTHER" id="PTHR47331">
    <property type="entry name" value="PHD-TYPE DOMAIN-CONTAINING PROTEIN"/>
    <property type="match status" value="1"/>
</dbReference>
<dbReference type="Proteomes" id="UP000801492">
    <property type="component" value="Unassembled WGS sequence"/>
</dbReference>
<organism evidence="2 3">
    <name type="scientific">Ignelater luminosus</name>
    <name type="common">Cucubano</name>
    <name type="synonym">Pyrophorus luminosus</name>
    <dbReference type="NCBI Taxonomy" id="2038154"/>
    <lineage>
        <taxon>Eukaryota</taxon>
        <taxon>Metazoa</taxon>
        <taxon>Ecdysozoa</taxon>
        <taxon>Arthropoda</taxon>
        <taxon>Hexapoda</taxon>
        <taxon>Insecta</taxon>
        <taxon>Pterygota</taxon>
        <taxon>Neoptera</taxon>
        <taxon>Endopterygota</taxon>
        <taxon>Coleoptera</taxon>
        <taxon>Polyphaga</taxon>
        <taxon>Elateriformia</taxon>
        <taxon>Elateroidea</taxon>
        <taxon>Elateridae</taxon>
        <taxon>Agrypninae</taxon>
        <taxon>Pyrophorini</taxon>
        <taxon>Ignelater</taxon>
    </lineage>
</organism>
<dbReference type="InterPro" id="IPR008042">
    <property type="entry name" value="Retrotrans_Pao"/>
</dbReference>
<gene>
    <name evidence="2" type="ORF">ILUMI_05237</name>
</gene>
<dbReference type="EMBL" id="VTPC01001932">
    <property type="protein sequence ID" value="KAF2900956.1"/>
    <property type="molecule type" value="Genomic_DNA"/>
</dbReference>
<keyword evidence="3" id="KW-1185">Reference proteome</keyword>
<evidence type="ECO:0000256" key="1">
    <source>
        <dbReference type="SAM" id="MobiDB-lite"/>
    </source>
</evidence>
<evidence type="ECO:0000313" key="2">
    <source>
        <dbReference type="EMBL" id="KAF2900956.1"/>
    </source>
</evidence>
<dbReference type="OrthoDB" id="5967017at2759"/>
<evidence type="ECO:0000313" key="3">
    <source>
        <dbReference type="Proteomes" id="UP000801492"/>
    </source>
</evidence>
<dbReference type="Pfam" id="PF01395">
    <property type="entry name" value="PBP_GOBP"/>
    <property type="match status" value="1"/>
</dbReference>
<feature type="region of interest" description="Disordered" evidence="1">
    <location>
        <begin position="1"/>
        <end position="27"/>
    </location>
</feature>
<sequence>MDLSVQTASSQLKSGDDATTEQQMDEELSKADEYSLEFIIMKENASKLLERDMPVLPSADSHCSDPSLKNALNYKLPKMKFRQFRGEIKDWFPFWDQFHKIHNEEKMDPSDKLHYLSMSITPNSVAKEVVEVFLPLPRYNCGPILMPLVSSCLPAEILRTWKRKGRGAVSSSKVMLESLLKFLKYEVEADQKIAMSLDGFGLTVSHSPRVEQNKGKTNNNNRFKNCKETTQRKVPTVAGLLTTVKDEHKGDCIFYSSGHRSQEFKIKHGNHERIIRALLDSASQKSYMPKSTAKEMGYLLDRCEPIQHALFGGYTTEATQPNAYTITLSSLEGDYTYSFEAIDHHIIYGNIAPILSGPWLKELKLYNIYLSDVNTDGAIEVLLDTDVVESILTGRKKEVRNGMIAFQTKLGWTLMGKVSKDTNNCKGFSMNFLSLKKKIPEILTRFRMNKLGIVAHIRRAFLQLSIVPEDRDYLRFFWETTDGRAIIYRHCRVVFGVSPSPFQLAASIEYRLGQVLAKCKSGVRDLSVDLVERLKGSFYVDNCFTSLDTQEDCLEFNTNNEVSPGNVLGLLWNRKTDTLEINIGNLSSIRIILSATHRILDPCGMVCDVSPAPKLLLQRTWEQGTIWDQEVDPEISARFMTWMEEIRLLSNACLTSYGSAVLSRVASREGVRLQLVFEKARVAPIKKPSKSFTIPRLELLAASISGRLYKSIAQYYELDDIKTTFWTDYTTVLAWIGRCDPWDAYVYNRVKEIRQLTCGQEWRHVPGTMNPADLVLRGSYPKKFLSTRWWEGPSWLRQPEETWPQPKLTYNGGEINNWFCQYKKIVRLIEWMLRFFNNGKTRQHIKGELTAQEYNAAEMRVLLLVQQQAFDGVFDKRLKTLLPFTDGNDLIRIKTKVSNRADVNDFCYPIVLPNHEHPVVFRLILDWHRDNSYAGMQMMTSIMRQRYWIIRGRKTARLVLSKCIRCKRHNVKRSESVPAPLPEARVRDAKVFEVTGTPISSALKEYTTRTTQDRIFGTIKIVFRNPKELSVGEIVLIGNDDSKRTDCPLQELQIPSKEKTVLADPRDDVVEQQCIRSLNLNERTLKLTSRQSDTPEDNEEYGKFYVCIWKGRGIMNDEGAIVKESVEQFLRKFFYTPLVEEEYNKALLSKVNELCVPIKESNEGHTAIKFKNCMVQIINEHAGL</sequence>
<evidence type="ECO:0008006" key="4">
    <source>
        <dbReference type="Google" id="ProtNLM"/>
    </source>
</evidence>
<dbReference type="InterPro" id="IPR006170">
    <property type="entry name" value="PBP/GOBP"/>
</dbReference>
<dbReference type="SUPFAM" id="SSF47565">
    <property type="entry name" value="Insect pheromone/odorant-binding proteins"/>
    <property type="match status" value="1"/>
</dbReference>
<dbReference type="InterPro" id="IPR036728">
    <property type="entry name" value="PBP_GOBP_sf"/>
</dbReference>